<organism evidence="1 2">
    <name type="scientific">Prunus yedoensis var. nudiflora</name>
    <dbReference type="NCBI Taxonomy" id="2094558"/>
    <lineage>
        <taxon>Eukaryota</taxon>
        <taxon>Viridiplantae</taxon>
        <taxon>Streptophyta</taxon>
        <taxon>Embryophyta</taxon>
        <taxon>Tracheophyta</taxon>
        <taxon>Spermatophyta</taxon>
        <taxon>Magnoliopsida</taxon>
        <taxon>eudicotyledons</taxon>
        <taxon>Gunneridae</taxon>
        <taxon>Pentapetalae</taxon>
        <taxon>rosids</taxon>
        <taxon>fabids</taxon>
        <taxon>Rosales</taxon>
        <taxon>Rosaceae</taxon>
        <taxon>Amygdaloideae</taxon>
        <taxon>Amygdaleae</taxon>
        <taxon>Prunus</taxon>
    </lineage>
</organism>
<sequence length="119" mass="12719">MKPHALVVQNSATGIPRSSPALTVNDMTPSVTIQVTGGRALSRLRLASRLQNGPKQVLLVESQRRDVLRSVSVRRRQTIGDGFETEVLGDVEGGGASGFEQAFVVVLTVDKGYVKASVM</sequence>
<comment type="caution">
    <text evidence="1">The sequence shown here is derived from an EMBL/GenBank/DDBJ whole genome shotgun (WGS) entry which is preliminary data.</text>
</comment>
<reference evidence="1 2" key="1">
    <citation type="submission" date="2018-02" db="EMBL/GenBank/DDBJ databases">
        <title>Draft genome of wild Prunus yedoensis var. nudiflora.</title>
        <authorList>
            <person name="Baek S."/>
            <person name="Kim J.-H."/>
            <person name="Choi K."/>
            <person name="Kim G.-B."/>
            <person name="Cho A."/>
            <person name="Jang H."/>
            <person name="Shin C.-H."/>
            <person name="Yu H.-J."/>
            <person name="Mun J.-H."/>
        </authorList>
    </citation>
    <scope>NUCLEOTIDE SEQUENCE [LARGE SCALE GENOMIC DNA]</scope>
    <source>
        <strain evidence="2">cv. Jeju island</strain>
        <tissue evidence="1">Leaf</tissue>
    </source>
</reference>
<evidence type="ECO:0000313" key="1">
    <source>
        <dbReference type="EMBL" id="PQQ11567.1"/>
    </source>
</evidence>
<keyword evidence="2" id="KW-1185">Reference proteome</keyword>
<dbReference type="EMBL" id="PJQY01000391">
    <property type="protein sequence ID" value="PQQ11567.1"/>
    <property type="molecule type" value="Genomic_DNA"/>
</dbReference>
<proteinExistence type="predicted"/>
<protein>
    <submittedName>
        <fullName evidence="1">Uncharacterized protein</fullName>
    </submittedName>
</protein>
<dbReference type="Proteomes" id="UP000250321">
    <property type="component" value="Unassembled WGS sequence"/>
</dbReference>
<name>A0A314YZQ0_PRUYE</name>
<dbReference type="OrthoDB" id="10300721at2759"/>
<gene>
    <name evidence="1" type="ORF">Pyn_33652</name>
</gene>
<dbReference type="AlphaFoldDB" id="A0A314YZQ0"/>
<accession>A0A314YZQ0</accession>
<evidence type="ECO:0000313" key="2">
    <source>
        <dbReference type="Proteomes" id="UP000250321"/>
    </source>
</evidence>